<dbReference type="GO" id="GO:0008299">
    <property type="term" value="P:isoprenoid biosynthetic process"/>
    <property type="evidence" value="ECO:0007669"/>
    <property type="project" value="InterPro"/>
</dbReference>
<dbReference type="GO" id="GO:0004659">
    <property type="term" value="F:prenyltransferase activity"/>
    <property type="evidence" value="ECO:0007669"/>
    <property type="project" value="InterPro"/>
</dbReference>
<evidence type="ECO:0000256" key="3">
    <source>
        <dbReference type="ARBA" id="ARBA00022679"/>
    </source>
</evidence>
<dbReference type="PANTHER" id="PTHR12001">
    <property type="entry name" value="GERANYLGERANYL PYROPHOSPHATE SYNTHASE"/>
    <property type="match status" value="1"/>
</dbReference>
<comment type="cofactor">
    <cofactor evidence="1">
        <name>Mg(2+)</name>
        <dbReference type="ChEBI" id="CHEBI:18420"/>
    </cofactor>
</comment>
<gene>
    <name evidence="7" type="ORF">CQA54_03450</name>
</gene>
<dbReference type="CDD" id="cd00685">
    <property type="entry name" value="Trans_IPPS_HT"/>
    <property type="match status" value="1"/>
</dbReference>
<dbReference type="GO" id="GO:0046872">
    <property type="term" value="F:metal ion binding"/>
    <property type="evidence" value="ECO:0007669"/>
    <property type="project" value="UniProtKB-KW"/>
</dbReference>
<name>A0A3D8ISD7_9HELI</name>
<dbReference type="InterPro" id="IPR000092">
    <property type="entry name" value="Polyprenyl_synt"/>
</dbReference>
<organism evidence="7 8">
    <name type="scientific">Helicobacter equorum</name>
    <dbReference type="NCBI Taxonomy" id="361872"/>
    <lineage>
        <taxon>Bacteria</taxon>
        <taxon>Pseudomonadati</taxon>
        <taxon>Campylobacterota</taxon>
        <taxon>Epsilonproteobacteria</taxon>
        <taxon>Campylobacterales</taxon>
        <taxon>Helicobacteraceae</taxon>
        <taxon>Helicobacter</taxon>
    </lineage>
</organism>
<dbReference type="AlphaFoldDB" id="A0A3D8ISD7"/>
<dbReference type="SFLD" id="SFLDS00005">
    <property type="entry name" value="Isoprenoid_Synthase_Type_I"/>
    <property type="match status" value="1"/>
</dbReference>
<dbReference type="PANTHER" id="PTHR12001:SF69">
    <property type="entry name" value="ALL TRANS-POLYPRENYL-DIPHOSPHATE SYNTHASE PDSS1"/>
    <property type="match status" value="1"/>
</dbReference>
<evidence type="ECO:0000313" key="8">
    <source>
        <dbReference type="Proteomes" id="UP000256514"/>
    </source>
</evidence>
<sequence length="299" mass="33614">MARSQILRYMQEYIADCRNEIISELFGKTSQGKMLRSKLLLAVSGIHEKALRLCAIIELIQSASLLHDDVIDNANMRRKSPSLNALFGNKNAIMLGDVLYAKAFFELSAYENAIAKSVSDSVCRLAIGEIEDVFMAQSFNTNMTRYLQMCELKTAALIATSAECGALLAGLDSQKYRVYGNNLGIAFQIIDDVLDITQDSEVLGKPAMSDFSEGKTTLPYIYLYERANEAQRQELLALFCTPLSQDSIAWLREHLYMYDCIQDSITKAREYAFCALDSIQGENNAHLQEVVNNMIEREF</sequence>
<proteinExistence type="inferred from homology"/>
<keyword evidence="8" id="KW-1185">Reference proteome</keyword>
<dbReference type="OrthoDB" id="9805316at2"/>
<dbReference type="InterPro" id="IPR033749">
    <property type="entry name" value="Polyprenyl_synt_CS"/>
</dbReference>
<dbReference type="Proteomes" id="UP000256514">
    <property type="component" value="Unassembled WGS sequence"/>
</dbReference>
<evidence type="ECO:0000256" key="2">
    <source>
        <dbReference type="ARBA" id="ARBA00006706"/>
    </source>
</evidence>
<evidence type="ECO:0000256" key="1">
    <source>
        <dbReference type="ARBA" id="ARBA00001946"/>
    </source>
</evidence>
<dbReference type="Pfam" id="PF00348">
    <property type="entry name" value="polyprenyl_synt"/>
    <property type="match status" value="1"/>
</dbReference>
<dbReference type="PROSITE" id="PS00444">
    <property type="entry name" value="POLYPRENYL_SYNTHASE_2"/>
    <property type="match status" value="1"/>
</dbReference>
<dbReference type="SUPFAM" id="SSF48576">
    <property type="entry name" value="Terpenoid synthases"/>
    <property type="match status" value="1"/>
</dbReference>
<accession>A0A3D8ISD7</accession>
<keyword evidence="5" id="KW-0460">Magnesium</keyword>
<keyword evidence="4" id="KW-0479">Metal-binding</keyword>
<dbReference type="InterPro" id="IPR008949">
    <property type="entry name" value="Isoprenoid_synthase_dom_sf"/>
</dbReference>
<evidence type="ECO:0000256" key="4">
    <source>
        <dbReference type="ARBA" id="ARBA00022723"/>
    </source>
</evidence>
<evidence type="ECO:0000256" key="5">
    <source>
        <dbReference type="ARBA" id="ARBA00022842"/>
    </source>
</evidence>
<protein>
    <submittedName>
        <fullName evidence="7">Octaprenyl-diphosphate synthase</fullName>
    </submittedName>
</protein>
<evidence type="ECO:0000256" key="6">
    <source>
        <dbReference type="RuleBase" id="RU004466"/>
    </source>
</evidence>
<dbReference type="EMBL" id="NXLT01000002">
    <property type="protein sequence ID" value="RDU68102.1"/>
    <property type="molecule type" value="Genomic_DNA"/>
</dbReference>
<keyword evidence="3 6" id="KW-0808">Transferase</keyword>
<comment type="caution">
    <text evidence="7">The sequence shown here is derived from an EMBL/GenBank/DDBJ whole genome shotgun (WGS) entry which is preliminary data.</text>
</comment>
<reference evidence="7 8" key="1">
    <citation type="submission" date="2018-04" db="EMBL/GenBank/DDBJ databases">
        <title>Novel Campyloabacter and Helicobacter Species and Strains.</title>
        <authorList>
            <person name="Mannion A.J."/>
            <person name="Shen Z."/>
            <person name="Fox J.G."/>
        </authorList>
    </citation>
    <scope>NUCLEOTIDE SEQUENCE [LARGE SCALE GENOMIC DNA]</scope>
    <source>
        <strain evidence="7 8">MIT 12-6600</strain>
    </source>
</reference>
<comment type="similarity">
    <text evidence="2 6">Belongs to the FPP/GGPP synthase family.</text>
</comment>
<evidence type="ECO:0000313" key="7">
    <source>
        <dbReference type="EMBL" id="RDU68102.1"/>
    </source>
</evidence>
<dbReference type="Gene3D" id="1.10.600.10">
    <property type="entry name" value="Farnesyl Diphosphate Synthase"/>
    <property type="match status" value="1"/>
</dbReference>